<dbReference type="AlphaFoldDB" id="A0A382V7Y7"/>
<dbReference type="Gene3D" id="3.90.550.10">
    <property type="entry name" value="Spore Coat Polysaccharide Biosynthesis Protein SpsA, Chain A"/>
    <property type="match status" value="1"/>
</dbReference>
<reference evidence="1" key="1">
    <citation type="submission" date="2018-05" db="EMBL/GenBank/DDBJ databases">
        <authorList>
            <person name="Lanie J.A."/>
            <person name="Ng W.-L."/>
            <person name="Kazmierczak K.M."/>
            <person name="Andrzejewski T.M."/>
            <person name="Davidsen T.M."/>
            <person name="Wayne K.J."/>
            <person name="Tettelin H."/>
            <person name="Glass J.I."/>
            <person name="Rusch D."/>
            <person name="Podicherti R."/>
            <person name="Tsui H.-C.T."/>
            <person name="Winkler M.E."/>
        </authorList>
    </citation>
    <scope>NUCLEOTIDE SEQUENCE</scope>
</reference>
<evidence type="ECO:0000313" key="1">
    <source>
        <dbReference type="EMBL" id="SVD42570.1"/>
    </source>
</evidence>
<dbReference type="InterPro" id="IPR029044">
    <property type="entry name" value="Nucleotide-diphossugar_trans"/>
</dbReference>
<accession>A0A382V7Y7</accession>
<sequence>MINIFIGYDSKEKVAFNVLAYSILKHSTRPVSITPIYLKNIKDNFTRERSNIESTEFSFSRFIVPHLMNYKGWALFMDCDQLMLTDIAELWRLRD</sequence>
<dbReference type="SUPFAM" id="SSF53448">
    <property type="entry name" value="Nucleotide-diphospho-sugar transferases"/>
    <property type="match status" value="1"/>
</dbReference>
<evidence type="ECO:0008006" key="2">
    <source>
        <dbReference type="Google" id="ProtNLM"/>
    </source>
</evidence>
<dbReference type="EMBL" id="UINC01149853">
    <property type="protein sequence ID" value="SVD42570.1"/>
    <property type="molecule type" value="Genomic_DNA"/>
</dbReference>
<organism evidence="1">
    <name type="scientific">marine metagenome</name>
    <dbReference type="NCBI Taxonomy" id="408172"/>
    <lineage>
        <taxon>unclassified sequences</taxon>
        <taxon>metagenomes</taxon>
        <taxon>ecological metagenomes</taxon>
    </lineage>
</organism>
<gene>
    <name evidence="1" type="ORF">METZ01_LOCUS395424</name>
</gene>
<proteinExistence type="predicted"/>
<dbReference type="PANTHER" id="PTHR35105">
    <property type="entry name" value="EXPRESSED PROTEIN"/>
    <property type="match status" value="1"/>
</dbReference>
<name>A0A382V7Y7_9ZZZZ</name>
<feature type="non-terminal residue" evidence="1">
    <location>
        <position position="1"/>
    </location>
</feature>
<feature type="non-terminal residue" evidence="1">
    <location>
        <position position="95"/>
    </location>
</feature>
<protein>
    <recommendedName>
        <fullName evidence="2">Glycosyltransferase</fullName>
    </recommendedName>
</protein>
<dbReference type="PANTHER" id="PTHR35105:SF2">
    <property type="entry name" value="PROTEIN CDI"/>
    <property type="match status" value="1"/>
</dbReference>